<dbReference type="OrthoDB" id="5288747at2"/>
<evidence type="ECO:0000259" key="1">
    <source>
        <dbReference type="Pfam" id="PF01656"/>
    </source>
</evidence>
<dbReference type="Pfam" id="PF01656">
    <property type="entry name" value="CbiA"/>
    <property type="match status" value="1"/>
</dbReference>
<dbReference type="InterPro" id="IPR050678">
    <property type="entry name" value="DNA_Partitioning_ATPase"/>
</dbReference>
<proteinExistence type="predicted"/>
<dbReference type="SUPFAM" id="SSF52540">
    <property type="entry name" value="P-loop containing nucleoside triphosphate hydrolases"/>
    <property type="match status" value="1"/>
</dbReference>
<dbReference type="Gene3D" id="3.40.50.300">
    <property type="entry name" value="P-loop containing nucleotide triphosphate hydrolases"/>
    <property type="match status" value="1"/>
</dbReference>
<comment type="caution">
    <text evidence="2">The sequence shown here is derived from an EMBL/GenBank/DDBJ whole genome shotgun (WGS) entry which is preliminary data.</text>
</comment>
<accession>A0A4Q2J1N6</accession>
<dbReference type="PANTHER" id="PTHR13696">
    <property type="entry name" value="P-LOOP CONTAINING NUCLEOSIDE TRIPHOSPHATE HYDROLASE"/>
    <property type="match status" value="1"/>
</dbReference>
<evidence type="ECO:0000313" key="2">
    <source>
        <dbReference type="EMBL" id="RXZ35401.1"/>
    </source>
</evidence>
<reference evidence="2 3" key="1">
    <citation type="submission" date="2019-01" db="EMBL/GenBank/DDBJ databases">
        <title>Sphingomonas mucosissima sp. nov. and Sphingomonas desiccabilis sp. nov., from biological soil crusts in the Colorado Plateau, USA.</title>
        <authorList>
            <person name="Zhu D."/>
        </authorList>
    </citation>
    <scope>NUCLEOTIDE SEQUENCE [LARGE SCALE GENOMIC DNA]</scope>
    <source>
        <strain evidence="2 3">CP1D</strain>
    </source>
</reference>
<dbReference type="RefSeq" id="WP_129341169.1">
    <property type="nucleotide sequence ID" value="NZ_JACIDD010000001.1"/>
</dbReference>
<sequence>MTMILMRSPKGGVGTTFLTARLAIALAGRGHDVSAVDCTTQEALKLYFGLSPAQTLEMLDADATPDAIAGVELFQAYPEQDVEHVADQLLARCAKGKVCLVDLGTAGAQLRDRLLPHAALEICTLAPSPLALASLTKVDALTSVLSLTRTAFVLNQMDDRRRLSNDIHKLVRTLLGDQLLGTVRRDEAVMEALAAMKPLATFAPASAALTDVEKLTETVIARCGLTPGGRLQDAAA</sequence>
<dbReference type="AlphaFoldDB" id="A0A4Q2J1N6"/>
<feature type="domain" description="CobQ/CobB/MinD/ParA nucleotide binding" evidence="1">
    <location>
        <begin position="6"/>
        <end position="198"/>
    </location>
</feature>
<organism evidence="2 3">
    <name type="scientific">Sphingomonas desiccabilis</name>
    <dbReference type="NCBI Taxonomy" id="429134"/>
    <lineage>
        <taxon>Bacteria</taxon>
        <taxon>Pseudomonadati</taxon>
        <taxon>Pseudomonadota</taxon>
        <taxon>Alphaproteobacteria</taxon>
        <taxon>Sphingomonadales</taxon>
        <taxon>Sphingomonadaceae</taxon>
        <taxon>Sphingomonas</taxon>
    </lineage>
</organism>
<dbReference type="PANTHER" id="PTHR13696:SF99">
    <property type="entry name" value="COBYRINIC ACID AC-DIAMIDE SYNTHASE"/>
    <property type="match status" value="1"/>
</dbReference>
<keyword evidence="3" id="KW-1185">Reference proteome</keyword>
<evidence type="ECO:0000313" key="3">
    <source>
        <dbReference type="Proteomes" id="UP000292347"/>
    </source>
</evidence>
<gene>
    <name evidence="2" type="ORF">EO081_07225</name>
</gene>
<dbReference type="EMBL" id="SDPT01000001">
    <property type="protein sequence ID" value="RXZ35401.1"/>
    <property type="molecule type" value="Genomic_DNA"/>
</dbReference>
<dbReference type="Proteomes" id="UP000292347">
    <property type="component" value="Unassembled WGS sequence"/>
</dbReference>
<dbReference type="InterPro" id="IPR002586">
    <property type="entry name" value="CobQ/CobB/MinD/ParA_Nub-bd_dom"/>
</dbReference>
<dbReference type="InterPro" id="IPR027417">
    <property type="entry name" value="P-loop_NTPase"/>
</dbReference>
<name>A0A4Q2J1N6_9SPHN</name>
<protein>
    <submittedName>
        <fullName evidence="2">ATPase</fullName>
    </submittedName>
</protein>